<evidence type="ECO:0000313" key="1">
    <source>
        <dbReference type="EMBL" id="WQD37336.1"/>
    </source>
</evidence>
<gene>
    <name evidence="1" type="ORF">U0035_16840</name>
</gene>
<reference evidence="1 2" key="1">
    <citation type="submission" date="2023-12" db="EMBL/GenBank/DDBJ databases">
        <title>Genome sequencing and assembly of bacterial species from a model synthetic community.</title>
        <authorList>
            <person name="Hogle S.L."/>
        </authorList>
    </citation>
    <scope>NUCLEOTIDE SEQUENCE [LARGE SCALE GENOMIC DNA]</scope>
    <source>
        <strain evidence="1 2">HAMBI_3031</strain>
    </source>
</reference>
<keyword evidence="2" id="KW-1185">Reference proteome</keyword>
<dbReference type="RefSeq" id="WP_114792364.1">
    <property type="nucleotide sequence ID" value="NZ_CP139960.1"/>
</dbReference>
<dbReference type="SUPFAM" id="SSF53335">
    <property type="entry name" value="S-adenosyl-L-methionine-dependent methyltransferases"/>
    <property type="match status" value="1"/>
</dbReference>
<dbReference type="GO" id="GO:0032259">
    <property type="term" value="P:methylation"/>
    <property type="evidence" value="ECO:0007669"/>
    <property type="project" value="UniProtKB-KW"/>
</dbReference>
<dbReference type="Gene3D" id="3.40.50.150">
    <property type="entry name" value="Vaccinia Virus protein VP39"/>
    <property type="match status" value="1"/>
</dbReference>
<protein>
    <submittedName>
        <fullName evidence="1">Methyltransferase domain-containing protein</fullName>
    </submittedName>
</protein>
<evidence type="ECO:0000313" key="2">
    <source>
        <dbReference type="Proteomes" id="UP001325680"/>
    </source>
</evidence>
<dbReference type="GO" id="GO:0008168">
    <property type="term" value="F:methyltransferase activity"/>
    <property type="evidence" value="ECO:0007669"/>
    <property type="project" value="UniProtKB-KW"/>
</dbReference>
<sequence length="251" mass="28676">MKLKDSIITKISSIKNPQKKPTIALAKLLKNKTGLEIGGPSPIFKQTSYYPAYLYANRVDGVNYNAQTVWEGTIKPGKTYEYLKGYEIGNQFITEATALEGIVNNTYDFILSSHSLEHISNPLKALKRWNEVLKPGGSLCLILPNKEVTFDKDRDYTTFDHLLNDYKIDVSEHDNTHFEEVLQHHIIALDSGVKSKEELIIRTKDNFQNRCIHHHVFSFDLITQALNFAGFRTVLQKKIHDINLFTLAIKP</sequence>
<dbReference type="InterPro" id="IPR029063">
    <property type="entry name" value="SAM-dependent_MTases_sf"/>
</dbReference>
<dbReference type="CDD" id="cd02440">
    <property type="entry name" value="AdoMet_MTases"/>
    <property type="match status" value="1"/>
</dbReference>
<accession>A0ABZ0W2J6</accession>
<dbReference type="EMBL" id="CP139960">
    <property type="protein sequence ID" value="WQD37336.1"/>
    <property type="molecule type" value="Genomic_DNA"/>
</dbReference>
<dbReference type="Pfam" id="PF13489">
    <property type="entry name" value="Methyltransf_23"/>
    <property type="match status" value="1"/>
</dbReference>
<name>A0ABZ0W2J6_9BACT</name>
<keyword evidence="1" id="KW-0489">Methyltransferase</keyword>
<proteinExistence type="predicted"/>
<organism evidence="1 2">
    <name type="scientific">Niabella yanshanensis</name>
    <dbReference type="NCBI Taxonomy" id="577386"/>
    <lineage>
        <taxon>Bacteria</taxon>
        <taxon>Pseudomonadati</taxon>
        <taxon>Bacteroidota</taxon>
        <taxon>Chitinophagia</taxon>
        <taxon>Chitinophagales</taxon>
        <taxon>Chitinophagaceae</taxon>
        <taxon>Niabella</taxon>
    </lineage>
</organism>
<keyword evidence="1" id="KW-0808">Transferase</keyword>
<dbReference type="Proteomes" id="UP001325680">
    <property type="component" value="Chromosome"/>
</dbReference>